<dbReference type="SMART" id="SM00692">
    <property type="entry name" value="DM3"/>
    <property type="match status" value="1"/>
</dbReference>
<dbReference type="GO" id="GO:0008270">
    <property type="term" value="F:zinc ion binding"/>
    <property type="evidence" value="ECO:0007669"/>
    <property type="project" value="UniProtKB-KW"/>
</dbReference>
<evidence type="ECO:0000259" key="7">
    <source>
        <dbReference type="PROSITE" id="PS50950"/>
    </source>
</evidence>
<protein>
    <recommendedName>
        <fullName evidence="7">THAP-type domain-containing protein</fullName>
    </recommendedName>
</protein>
<keyword evidence="9" id="KW-1185">Reference proteome</keyword>
<accession>A0AAV6UK61</accession>
<gene>
    <name evidence="8" type="ORF">JTE90_023539</name>
</gene>
<keyword evidence="1" id="KW-0479">Metal-binding</keyword>
<dbReference type="Pfam" id="PF05485">
    <property type="entry name" value="THAP"/>
    <property type="match status" value="1"/>
</dbReference>
<name>A0AAV6UK61_9ARAC</name>
<dbReference type="AlphaFoldDB" id="A0AAV6UK61"/>
<dbReference type="InterPro" id="IPR026516">
    <property type="entry name" value="THAP1/10"/>
</dbReference>
<dbReference type="SUPFAM" id="SSF57716">
    <property type="entry name" value="Glucocorticoid receptor-like (DNA-binding domain)"/>
    <property type="match status" value="1"/>
</dbReference>
<evidence type="ECO:0000256" key="3">
    <source>
        <dbReference type="ARBA" id="ARBA00022833"/>
    </source>
</evidence>
<reference evidence="8 9" key="1">
    <citation type="journal article" date="2022" name="Nat. Ecol. Evol.">
        <title>A masculinizing supergene underlies an exaggerated male reproductive morph in a spider.</title>
        <authorList>
            <person name="Hendrickx F."/>
            <person name="De Corte Z."/>
            <person name="Sonet G."/>
            <person name="Van Belleghem S.M."/>
            <person name="Kostlbacher S."/>
            <person name="Vangestel C."/>
        </authorList>
    </citation>
    <scope>NUCLEOTIDE SEQUENCE [LARGE SCALE GENOMIC DNA]</scope>
    <source>
        <strain evidence="8">W744_W776</strain>
    </source>
</reference>
<dbReference type="GO" id="GO:0043565">
    <property type="term" value="F:sequence-specific DNA binding"/>
    <property type="evidence" value="ECO:0007669"/>
    <property type="project" value="InterPro"/>
</dbReference>
<dbReference type="Gene3D" id="6.20.210.20">
    <property type="entry name" value="THAP domain"/>
    <property type="match status" value="1"/>
</dbReference>
<dbReference type="EMBL" id="JAFNEN010000371">
    <property type="protein sequence ID" value="KAG8184525.1"/>
    <property type="molecule type" value="Genomic_DNA"/>
</dbReference>
<dbReference type="SMART" id="SM00980">
    <property type="entry name" value="THAP"/>
    <property type="match status" value="1"/>
</dbReference>
<dbReference type="PROSITE" id="PS50950">
    <property type="entry name" value="ZF_THAP"/>
    <property type="match status" value="1"/>
</dbReference>
<evidence type="ECO:0000256" key="6">
    <source>
        <dbReference type="SAM" id="MobiDB-lite"/>
    </source>
</evidence>
<dbReference type="InterPro" id="IPR006612">
    <property type="entry name" value="THAP_Znf"/>
</dbReference>
<dbReference type="PANTHER" id="PTHR46600:SF11">
    <property type="entry name" value="THAP DOMAIN-CONTAINING PROTEIN 10"/>
    <property type="match status" value="1"/>
</dbReference>
<sequence>MPNNCAVLNCRAYYKKGHVTLHSFPKDPERRQQWEATVKVKKPNFTATNNSKICSKHFESECFETAKSGGTWLKSDAMPTIFDFLEQPGSSKISNKKSPKKRKESDDSDNESESDDETTQRRPSDDESPSSYYSSFMMNKAKRLCYLGDFDEDTVTASPENAQKFFHIAKAEVEGKKRHIRLIRKKNDKLKKRANKIVQMLKVLKEKHIITDSS</sequence>
<evidence type="ECO:0000256" key="2">
    <source>
        <dbReference type="ARBA" id="ARBA00022771"/>
    </source>
</evidence>
<organism evidence="8 9">
    <name type="scientific">Oedothorax gibbosus</name>
    <dbReference type="NCBI Taxonomy" id="931172"/>
    <lineage>
        <taxon>Eukaryota</taxon>
        <taxon>Metazoa</taxon>
        <taxon>Ecdysozoa</taxon>
        <taxon>Arthropoda</taxon>
        <taxon>Chelicerata</taxon>
        <taxon>Arachnida</taxon>
        <taxon>Araneae</taxon>
        <taxon>Araneomorphae</taxon>
        <taxon>Entelegynae</taxon>
        <taxon>Araneoidea</taxon>
        <taxon>Linyphiidae</taxon>
        <taxon>Erigoninae</taxon>
        <taxon>Oedothorax</taxon>
    </lineage>
</organism>
<evidence type="ECO:0000313" key="8">
    <source>
        <dbReference type="EMBL" id="KAG8184525.1"/>
    </source>
</evidence>
<dbReference type="InterPro" id="IPR038441">
    <property type="entry name" value="THAP_Znf_sf"/>
</dbReference>
<feature type="domain" description="THAP-type" evidence="7">
    <location>
        <begin position="1"/>
        <end position="82"/>
    </location>
</feature>
<dbReference type="Proteomes" id="UP000827092">
    <property type="component" value="Unassembled WGS sequence"/>
</dbReference>
<proteinExistence type="predicted"/>
<feature type="compositionally biased region" description="Acidic residues" evidence="6">
    <location>
        <begin position="106"/>
        <end position="117"/>
    </location>
</feature>
<evidence type="ECO:0000256" key="5">
    <source>
        <dbReference type="PROSITE-ProRule" id="PRU00309"/>
    </source>
</evidence>
<keyword evidence="4 5" id="KW-0238">DNA-binding</keyword>
<evidence type="ECO:0000256" key="4">
    <source>
        <dbReference type="ARBA" id="ARBA00023125"/>
    </source>
</evidence>
<comment type="caution">
    <text evidence="8">The sequence shown here is derived from an EMBL/GenBank/DDBJ whole genome shotgun (WGS) entry which is preliminary data.</text>
</comment>
<evidence type="ECO:0000313" key="9">
    <source>
        <dbReference type="Proteomes" id="UP000827092"/>
    </source>
</evidence>
<keyword evidence="2 5" id="KW-0863">Zinc-finger</keyword>
<keyword evidence="3" id="KW-0862">Zinc</keyword>
<dbReference type="PANTHER" id="PTHR46600">
    <property type="entry name" value="THAP DOMAIN-CONTAINING"/>
    <property type="match status" value="1"/>
</dbReference>
<evidence type="ECO:0000256" key="1">
    <source>
        <dbReference type="ARBA" id="ARBA00022723"/>
    </source>
</evidence>
<feature type="region of interest" description="Disordered" evidence="6">
    <location>
        <begin position="85"/>
        <end position="133"/>
    </location>
</feature>